<keyword evidence="3" id="KW-0804">Transcription</keyword>
<reference evidence="5" key="1">
    <citation type="submission" date="2021-11" db="EMBL/GenBank/DDBJ databases">
        <title>Streptomyces corallinus and Kineosporia corallina sp. nov., two new coral-derived marine actinobacteria.</title>
        <authorList>
            <person name="Buangrab K."/>
            <person name="Sutthacheep M."/>
            <person name="Yeemin T."/>
            <person name="Harunari E."/>
            <person name="Igarashi Y."/>
            <person name="Sripreechasak P."/>
            <person name="Kanchanasin P."/>
            <person name="Tanasupawat S."/>
            <person name="Phongsopitanun W."/>
        </authorList>
    </citation>
    <scope>NUCLEOTIDE SEQUENCE</scope>
    <source>
        <strain evidence="5">JCM 31032</strain>
    </source>
</reference>
<dbReference type="Pfam" id="PF12833">
    <property type="entry name" value="HTH_18"/>
    <property type="match status" value="1"/>
</dbReference>
<dbReference type="Gene3D" id="2.60.120.10">
    <property type="entry name" value="Jelly Rolls"/>
    <property type="match status" value="1"/>
</dbReference>
<comment type="caution">
    <text evidence="5">The sequence shown here is derived from an EMBL/GenBank/DDBJ whole genome shotgun (WGS) entry which is preliminary data.</text>
</comment>
<dbReference type="GO" id="GO:0043565">
    <property type="term" value="F:sequence-specific DNA binding"/>
    <property type="evidence" value="ECO:0007669"/>
    <property type="project" value="InterPro"/>
</dbReference>
<dbReference type="InterPro" id="IPR050204">
    <property type="entry name" value="AraC_XylS_family_regulators"/>
</dbReference>
<proteinExistence type="predicted"/>
<dbReference type="InterPro" id="IPR003313">
    <property type="entry name" value="AraC-bd"/>
</dbReference>
<keyword evidence="1" id="KW-0805">Transcription regulation</keyword>
<feature type="domain" description="HTH araC/xylS-type" evidence="4">
    <location>
        <begin position="188"/>
        <end position="286"/>
    </location>
</feature>
<dbReference type="Pfam" id="PF02311">
    <property type="entry name" value="AraC_binding"/>
    <property type="match status" value="1"/>
</dbReference>
<dbReference type="PANTHER" id="PTHR46796">
    <property type="entry name" value="HTH-TYPE TRANSCRIPTIONAL ACTIVATOR RHAS-RELATED"/>
    <property type="match status" value="1"/>
</dbReference>
<evidence type="ECO:0000259" key="4">
    <source>
        <dbReference type="PROSITE" id="PS01124"/>
    </source>
</evidence>
<dbReference type="InterPro" id="IPR037923">
    <property type="entry name" value="HTH-like"/>
</dbReference>
<protein>
    <submittedName>
        <fullName evidence="5">AraC family transcriptional regulator</fullName>
    </submittedName>
</protein>
<dbReference type="Proteomes" id="UP001138997">
    <property type="component" value="Unassembled WGS sequence"/>
</dbReference>
<dbReference type="InterPro" id="IPR020449">
    <property type="entry name" value="Tscrpt_reg_AraC-type_HTH"/>
</dbReference>
<dbReference type="GO" id="GO:0003700">
    <property type="term" value="F:DNA-binding transcription factor activity"/>
    <property type="evidence" value="ECO:0007669"/>
    <property type="project" value="InterPro"/>
</dbReference>
<dbReference type="AlphaFoldDB" id="A0A9X1NG59"/>
<dbReference type="SUPFAM" id="SSF46689">
    <property type="entry name" value="Homeodomain-like"/>
    <property type="match status" value="2"/>
</dbReference>
<dbReference type="InterPro" id="IPR009057">
    <property type="entry name" value="Homeodomain-like_sf"/>
</dbReference>
<dbReference type="SMART" id="SM00342">
    <property type="entry name" value="HTH_ARAC"/>
    <property type="match status" value="1"/>
</dbReference>
<evidence type="ECO:0000313" key="5">
    <source>
        <dbReference type="EMBL" id="MCD5314507.1"/>
    </source>
</evidence>
<dbReference type="SUPFAM" id="SSF51215">
    <property type="entry name" value="Regulatory protein AraC"/>
    <property type="match status" value="1"/>
</dbReference>
<dbReference type="Gene3D" id="1.10.10.60">
    <property type="entry name" value="Homeodomain-like"/>
    <property type="match status" value="2"/>
</dbReference>
<evidence type="ECO:0000256" key="3">
    <source>
        <dbReference type="ARBA" id="ARBA00023163"/>
    </source>
</evidence>
<gene>
    <name evidence="5" type="ORF">LR394_26720</name>
</gene>
<sequence>MRLAQPPIEKVDGTLVITDGSPVWSGHYLHEQDHPDHTHSFVEIALVLEGSGMHRSPAGPRLLEVGDVVLLRPGAWHGYADCSGLVLYNCCFSVDLLRQELAWTRDDPLLGYLLWTGPYADDRRGIMATHLPELAACLPHLDALSLLRDQPAGWHRAEIIGRLTLLLGVLARTVEHPEPARVAHPAVAQALTLLEGDPAHHWTLTELAALLHVAPAYLVRLFKATTGLPPMAYLSQHRLESAATMLVRTQDPITSIARTVGWPDQNHFARRFRAHYGLSASEYRTRFGRPG</sequence>
<accession>A0A9X1NG59</accession>
<keyword evidence="2" id="KW-0238">DNA-binding</keyword>
<dbReference type="EMBL" id="JAJOMB010000016">
    <property type="protein sequence ID" value="MCD5314507.1"/>
    <property type="molecule type" value="Genomic_DNA"/>
</dbReference>
<organism evidence="5 6">
    <name type="scientific">Kineosporia babensis</name>
    <dbReference type="NCBI Taxonomy" id="499548"/>
    <lineage>
        <taxon>Bacteria</taxon>
        <taxon>Bacillati</taxon>
        <taxon>Actinomycetota</taxon>
        <taxon>Actinomycetes</taxon>
        <taxon>Kineosporiales</taxon>
        <taxon>Kineosporiaceae</taxon>
        <taxon>Kineosporia</taxon>
    </lineage>
</organism>
<dbReference type="InterPro" id="IPR018060">
    <property type="entry name" value="HTH_AraC"/>
</dbReference>
<dbReference type="InterPro" id="IPR014710">
    <property type="entry name" value="RmlC-like_jellyroll"/>
</dbReference>
<evidence type="ECO:0000256" key="1">
    <source>
        <dbReference type="ARBA" id="ARBA00023015"/>
    </source>
</evidence>
<dbReference type="PRINTS" id="PR00032">
    <property type="entry name" value="HTHARAC"/>
</dbReference>
<evidence type="ECO:0000256" key="2">
    <source>
        <dbReference type="ARBA" id="ARBA00023125"/>
    </source>
</evidence>
<keyword evidence="6" id="KW-1185">Reference proteome</keyword>
<name>A0A9X1NG59_9ACTN</name>
<dbReference type="PROSITE" id="PS01124">
    <property type="entry name" value="HTH_ARAC_FAMILY_2"/>
    <property type="match status" value="1"/>
</dbReference>
<evidence type="ECO:0000313" key="6">
    <source>
        <dbReference type="Proteomes" id="UP001138997"/>
    </source>
</evidence>
<dbReference type="RefSeq" id="WP_231447078.1">
    <property type="nucleotide sequence ID" value="NZ_JAJOMB010000016.1"/>
</dbReference>